<evidence type="ECO:0000313" key="2">
    <source>
        <dbReference type="Proteomes" id="UP001295423"/>
    </source>
</evidence>
<proteinExistence type="predicted"/>
<organism evidence="1 2">
    <name type="scientific">Cylindrotheca closterium</name>
    <dbReference type="NCBI Taxonomy" id="2856"/>
    <lineage>
        <taxon>Eukaryota</taxon>
        <taxon>Sar</taxon>
        <taxon>Stramenopiles</taxon>
        <taxon>Ochrophyta</taxon>
        <taxon>Bacillariophyta</taxon>
        <taxon>Bacillariophyceae</taxon>
        <taxon>Bacillariophycidae</taxon>
        <taxon>Bacillariales</taxon>
        <taxon>Bacillariaceae</taxon>
        <taxon>Cylindrotheca</taxon>
    </lineage>
</organism>
<comment type="caution">
    <text evidence="1">The sequence shown here is derived from an EMBL/GenBank/DDBJ whole genome shotgun (WGS) entry which is preliminary data.</text>
</comment>
<keyword evidence="2" id="KW-1185">Reference proteome</keyword>
<sequence length="352" mass="39557">MRTLRHSIKKSTPRRAVSSAGGAFRRLLTPVSAQQPITVTEEKRNSNCRFSTTPNLKGIQRLLQYTPPPQVIPATPAERSKVSSASKLRSRHFKRIRANKHRQRTRILISASLAFLYYCKSGDQTSIPNKVNSRLSIRGSLHLLAKAPSILESPSTTYEKFLSLKRKTGYNKVSLGERSSKRLRVEGIALREGLTEASERLQSVPPYPTAVTQTKPNFTNWQNVITEASERLQSVPPYPTPLSINLPVAVTQSVKNFAERFPVIAAAMKQNVKNFSDEVTEKVHVAAVGQFNTISEGVSVRVAAMKKNVKNLTMILPVAETRQFLKKWTRLPLPAYSHPLLQQKQKQEKRRV</sequence>
<reference evidence="1" key="1">
    <citation type="submission" date="2023-08" db="EMBL/GenBank/DDBJ databases">
        <authorList>
            <person name="Audoor S."/>
            <person name="Bilcke G."/>
        </authorList>
    </citation>
    <scope>NUCLEOTIDE SEQUENCE</scope>
</reference>
<accession>A0AAD2FN09</accession>
<dbReference type="AlphaFoldDB" id="A0AAD2FN09"/>
<gene>
    <name evidence="1" type="ORF">CYCCA115_LOCUS10761</name>
</gene>
<evidence type="ECO:0000313" key="1">
    <source>
        <dbReference type="EMBL" id="CAJ1946634.1"/>
    </source>
</evidence>
<dbReference type="EMBL" id="CAKOGP040001714">
    <property type="protein sequence ID" value="CAJ1946634.1"/>
    <property type="molecule type" value="Genomic_DNA"/>
</dbReference>
<dbReference type="Proteomes" id="UP001295423">
    <property type="component" value="Unassembled WGS sequence"/>
</dbReference>
<name>A0AAD2FN09_9STRA</name>
<protein>
    <submittedName>
        <fullName evidence="1">Uncharacterized protein</fullName>
    </submittedName>
</protein>